<sequence length="83" mass="8883">MPELREGTCASCGAKMLWSTTKSGRSMPLDTEPAATGNILLHPDGTCEVVPSAELEAKRNETPLYLSHFATCPGAASHRKPKE</sequence>
<gene>
    <name evidence="1" type="ORF">KIH39_26425</name>
</gene>
<dbReference type="RefSeq" id="WP_213497176.1">
    <property type="nucleotide sequence ID" value="NZ_CP074694.1"/>
</dbReference>
<accession>A0A8E6B5X2</accession>
<evidence type="ECO:0000313" key="1">
    <source>
        <dbReference type="EMBL" id="QVL32326.1"/>
    </source>
</evidence>
<dbReference type="EMBL" id="CP074694">
    <property type="protein sequence ID" value="QVL32326.1"/>
    <property type="molecule type" value="Genomic_DNA"/>
</dbReference>
<keyword evidence="2" id="KW-1185">Reference proteome</keyword>
<dbReference type="KEGG" id="tsph:KIH39_26425"/>
<dbReference type="AlphaFoldDB" id="A0A8E6B5X2"/>
<organism evidence="1 2">
    <name type="scientific">Telmatocola sphagniphila</name>
    <dbReference type="NCBI Taxonomy" id="1123043"/>
    <lineage>
        <taxon>Bacteria</taxon>
        <taxon>Pseudomonadati</taxon>
        <taxon>Planctomycetota</taxon>
        <taxon>Planctomycetia</taxon>
        <taxon>Gemmatales</taxon>
        <taxon>Gemmataceae</taxon>
    </lineage>
</organism>
<dbReference type="Proteomes" id="UP000676194">
    <property type="component" value="Chromosome"/>
</dbReference>
<name>A0A8E6B5X2_9BACT</name>
<protein>
    <submittedName>
        <fullName evidence="1">Uncharacterized protein</fullName>
    </submittedName>
</protein>
<reference evidence="1" key="1">
    <citation type="submission" date="2021-05" db="EMBL/GenBank/DDBJ databases">
        <title>Complete genome sequence of the cellulolytic planctomycete Telmatocola sphagniphila SP2T and characterization of the first cellulase from planctomycetes.</title>
        <authorList>
            <person name="Rakitin A.L."/>
            <person name="Beletsky A.V."/>
            <person name="Naumoff D.G."/>
            <person name="Kulichevskaya I.S."/>
            <person name="Mardanov A.V."/>
            <person name="Ravin N.V."/>
            <person name="Dedysh S.N."/>
        </authorList>
    </citation>
    <scope>NUCLEOTIDE SEQUENCE</scope>
    <source>
        <strain evidence="1">SP2T</strain>
    </source>
</reference>
<evidence type="ECO:0000313" key="2">
    <source>
        <dbReference type="Proteomes" id="UP000676194"/>
    </source>
</evidence>
<proteinExistence type="predicted"/>